<evidence type="ECO:0000256" key="1">
    <source>
        <dbReference type="SAM" id="MobiDB-lite"/>
    </source>
</evidence>
<keyword evidence="3" id="KW-1185">Reference proteome</keyword>
<protein>
    <submittedName>
        <fullName evidence="2">DUF177 domain-containing protein</fullName>
    </submittedName>
</protein>
<gene>
    <name evidence="2" type="ORF">F0145_05350</name>
</gene>
<name>A0A5M6DRX5_9BACT</name>
<proteinExistence type="predicted"/>
<dbReference type="EMBL" id="VWSF01000003">
    <property type="protein sequence ID" value="KAA5548155.1"/>
    <property type="molecule type" value="Genomic_DNA"/>
</dbReference>
<feature type="region of interest" description="Disordered" evidence="1">
    <location>
        <begin position="152"/>
        <end position="181"/>
    </location>
</feature>
<organism evidence="2 3">
    <name type="scientific">Adhaeribacter rhizoryzae</name>
    <dbReference type="NCBI Taxonomy" id="2607907"/>
    <lineage>
        <taxon>Bacteria</taxon>
        <taxon>Pseudomonadati</taxon>
        <taxon>Bacteroidota</taxon>
        <taxon>Cytophagia</taxon>
        <taxon>Cytophagales</taxon>
        <taxon>Hymenobacteraceae</taxon>
        <taxon>Adhaeribacter</taxon>
    </lineage>
</organism>
<accession>A0A5M6DRX5</accession>
<evidence type="ECO:0000313" key="2">
    <source>
        <dbReference type="EMBL" id="KAA5548155.1"/>
    </source>
</evidence>
<comment type="caution">
    <text evidence="2">The sequence shown here is derived from an EMBL/GenBank/DDBJ whole genome shotgun (WGS) entry which is preliminary data.</text>
</comment>
<reference evidence="2 3" key="1">
    <citation type="submission" date="2019-09" db="EMBL/GenBank/DDBJ databases">
        <title>Genome sequence and assembly of Adhaeribacter sp.</title>
        <authorList>
            <person name="Chhetri G."/>
        </authorList>
    </citation>
    <scope>NUCLEOTIDE SEQUENCE [LARGE SCALE GENOMIC DNA]</scope>
    <source>
        <strain evidence="2 3">DK36</strain>
    </source>
</reference>
<dbReference type="RefSeq" id="WP_150087290.1">
    <property type="nucleotide sequence ID" value="NZ_VWSF01000003.1"/>
</dbReference>
<dbReference type="Pfam" id="PF02620">
    <property type="entry name" value="YceD"/>
    <property type="match status" value="1"/>
</dbReference>
<sequence>MKKLKEFDINLVGLKDKKHEYDFVLDNGFFEIFEQNLVNGGQLTAHVEMDKSPLLLNFDISIKGVVNLTCDRSLEEFDYPVEIHQNLLIKFGEEEVELDENVLQITHGAQKFNIAQHLFDFIGLAIPMKKLHPRFVADEAEEGDILIYSTAKETGETENEAGAQEENNDPRWDILKNLSKN</sequence>
<evidence type="ECO:0000313" key="3">
    <source>
        <dbReference type="Proteomes" id="UP000323426"/>
    </source>
</evidence>
<dbReference type="Proteomes" id="UP000323426">
    <property type="component" value="Unassembled WGS sequence"/>
</dbReference>
<dbReference type="InterPro" id="IPR003772">
    <property type="entry name" value="YceD"/>
</dbReference>
<dbReference type="AlphaFoldDB" id="A0A5M6DRX5"/>